<dbReference type="InterPro" id="IPR050942">
    <property type="entry name" value="F-box_BR-signaling"/>
</dbReference>
<gene>
    <name evidence="3" type="ORF">V5N11_020363</name>
</gene>
<evidence type="ECO:0000259" key="2">
    <source>
        <dbReference type="Pfam" id="PF03478"/>
    </source>
</evidence>
<dbReference type="InterPro" id="IPR005174">
    <property type="entry name" value="KIB1-4_b-propeller"/>
</dbReference>
<organism evidence="3 4">
    <name type="scientific">Cardamine amara subsp. amara</name>
    <dbReference type="NCBI Taxonomy" id="228776"/>
    <lineage>
        <taxon>Eukaryota</taxon>
        <taxon>Viridiplantae</taxon>
        <taxon>Streptophyta</taxon>
        <taxon>Embryophyta</taxon>
        <taxon>Tracheophyta</taxon>
        <taxon>Spermatophyta</taxon>
        <taxon>Magnoliopsida</taxon>
        <taxon>eudicotyledons</taxon>
        <taxon>Gunneridae</taxon>
        <taxon>Pentapetalae</taxon>
        <taxon>rosids</taxon>
        <taxon>malvids</taxon>
        <taxon>Brassicales</taxon>
        <taxon>Brassicaceae</taxon>
        <taxon>Cardamineae</taxon>
        <taxon>Cardamine</taxon>
    </lineage>
</organism>
<dbReference type="Gene3D" id="1.20.1280.50">
    <property type="match status" value="1"/>
</dbReference>
<feature type="domain" description="F-box" evidence="1">
    <location>
        <begin position="8"/>
        <end position="47"/>
    </location>
</feature>
<keyword evidence="4" id="KW-1185">Reference proteome</keyword>
<reference evidence="3 4" key="1">
    <citation type="submission" date="2024-04" db="EMBL/GenBank/DDBJ databases">
        <title>Genome assembly C_amara_ONT_v2.</title>
        <authorList>
            <person name="Yant L."/>
            <person name="Moore C."/>
            <person name="Slenker M."/>
        </authorList>
    </citation>
    <scope>NUCLEOTIDE SEQUENCE [LARGE SCALE GENOMIC DNA]</scope>
    <source>
        <tissue evidence="3">Leaf</tissue>
    </source>
</reference>
<dbReference type="Pfam" id="PF03478">
    <property type="entry name" value="Beta-prop_KIB1-4"/>
    <property type="match status" value="1"/>
</dbReference>
<comment type="caution">
    <text evidence="3">The sequence shown here is derived from an EMBL/GenBank/DDBJ whole genome shotgun (WGS) entry which is preliminary data.</text>
</comment>
<accession>A0ABD1AI64</accession>
<dbReference type="PANTHER" id="PTHR44259:SF27">
    <property type="entry name" value="F-BOX DOMAIN-CONTAINING PROTEIN"/>
    <property type="match status" value="1"/>
</dbReference>
<dbReference type="EMBL" id="JBANAX010000507">
    <property type="protein sequence ID" value="KAL1206138.1"/>
    <property type="molecule type" value="Genomic_DNA"/>
</dbReference>
<sequence length="367" mass="43588">MSRIHYDWSELSPDILRSILEGLSIKDFHRARTICSNWYSISRTCKRPLYPWRILFYETSTLLFDPLEGELHEIPKIKFSGKNVLASCSNWLLMVNSPLHFYLLNMFTHERINLPSIESSLLGQETFQKKYEWENFIKRTDIYLSQKQACLWINERTRDYVVAWSVKQHYLFTYKKGDESWSSLEGTKCMNMVYYNKDYKLYVYTWDRFIKIFDLSGDYPNEIFQGNPYRNHPFRFEFVSKPWEYQWKQGIAVTNSGEVLMIVSLRRLENKRFFYMYKMNLETCDWERVDSLGGEMLIFGHGVTIRAPVKDIDGLGIKSDSICFSCDDIWPSQRNCGVFDLATSTITWPKESHVSFLKSIWFVPGYA</sequence>
<dbReference type="SUPFAM" id="SSF63825">
    <property type="entry name" value="YWTD domain"/>
    <property type="match status" value="1"/>
</dbReference>
<feature type="domain" description="KIB1-4 beta-propeller" evidence="2">
    <location>
        <begin position="71"/>
        <end position="340"/>
    </location>
</feature>
<proteinExistence type="predicted"/>
<evidence type="ECO:0000259" key="1">
    <source>
        <dbReference type="Pfam" id="PF00646"/>
    </source>
</evidence>
<dbReference type="InterPro" id="IPR036047">
    <property type="entry name" value="F-box-like_dom_sf"/>
</dbReference>
<dbReference type="InterPro" id="IPR001810">
    <property type="entry name" value="F-box_dom"/>
</dbReference>
<protein>
    <submittedName>
        <fullName evidence="3">F-box protein</fullName>
    </submittedName>
</protein>
<dbReference type="AlphaFoldDB" id="A0ABD1AI64"/>
<name>A0ABD1AI64_CARAN</name>
<dbReference type="PANTHER" id="PTHR44259">
    <property type="entry name" value="OS07G0183000 PROTEIN-RELATED"/>
    <property type="match status" value="1"/>
</dbReference>
<dbReference type="Proteomes" id="UP001558713">
    <property type="component" value="Unassembled WGS sequence"/>
</dbReference>
<evidence type="ECO:0000313" key="3">
    <source>
        <dbReference type="EMBL" id="KAL1206138.1"/>
    </source>
</evidence>
<evidence type="ECO:0000313" key="4">
    <source>
        <dbReference type="Proteomes" id="UP001558713"/>
    </source>
</evidence>
<dbReference type="SUPFAM" id="SSF81383">
    <property type="entry name" value="F-box domain"/>
    <property type="match status" value="1"/>
</dbReference>
<dbReference type="Pfam" id="PF00646">
    <property type="entry name" value="F-box"/>
    <property type="match status" value="1"/>
</dbReference>